<dbReference type="PROSITE" id="PS51858">
    <property type="entry name" value="PPPDE"/>
    <property type="match status" value="1"/>
</dbReference>
<organism evidence="7 8">
    <name type="scientific">Rhodotorula taiwanensis</name>
    <dbReference type="NCBI Taxonomy" id="741276"/>
    <lineage>
        <taxon>Eukaryota</taxon>
        <taxon>Fungi</taxon>
        <taxon>Dikarya</taxon>
        <taxon>Basidiomycota</taxon>
        <taxon>Pucciniomycotina</taxon>
        <taxon>Microbotryomycetes</taxon>
        <taxon>Sporidiobolales</taxon>
        <taxon>Sporidiobolaceae</taxon>
        <taxon>Rhodotorula</taxon>
    </lineage>
</organism>
<dbReference type="Pfam" id="PF00085">
    <property type="entry name" value="Thioredoxin"/>
    <property type="match status" value="1"/>
</dbReference>
<evidence type="ECO:0000313" key="8">
    <source>
        <dbReference type="Proteomes" id="UP000237144"/>
    </source>
</evidence>
<dbReference type="Gene3D" id="3.90.1720.30">
    <property type="entry name" value="PPPDE domains"/>
    <property type="match status" value="1"/>
</dbReference>
<dbReference type="InterPro" id="IPR036249">
    <property type="entry name" value="Thioredoxin-like_sf"/>
</dbReference>
<dbReference type="PANTHER" id="PTHR12378">
    <property type="entry name" value="DESUMOYLATING ISOPEPTIDASE"/>
    <property type="match status" value="1"/>
</dbReference>
<accession>A0A2S5BAN0</accession>
<dbReference type="OrthoDB" id="21221at2759"/>
<comment type="caution">
    <text evidence="7">The sequence shown here is derived from an EMBL/GenBank/DDBJ whole genome shotgun (WGS) entry which is preliminary data.</text>
</comment>
<protein>
    <recommendedName>
        <fullName evidence="9">PPPDE domain-containing protein</fullName>
    </recommendedName>
</protein>
<dbReference type="PANTHER" id="PTHR12378:SF7">
    <property type="entry name" value="DESUMOYLATING ISOPEPTIDASE 1"/>
    <property type="match status" value="1"/>
</dbReference>
<feature type="domain" description="PUL" evidence="5">
    <location>
        <begin position="321"/>
        <end position="625"/>
    </location>
</feature>
<feature type="domain" description="PPPDE" evidence="6">
    <location>
        <begin position="6"/>
        <end position="147"/>
    </location>
</feature>
<proteinExistence type="inferred from homology"/>
<dbReference type="Pfam" id="PF08324">
    <property type="entry name" value="PUL"/>
    <property type="match status" value="1"/>
</dbReference>
<reference evidence="7 8" key="1">
    <citation type="journal article" date="2018" name="Front. Microbiol.">
        <title>Prospects for Fungal Bioremediation of Acidic Radioactive Waste Sites: Characterization and Genome Sequence of Rhodotorula taiwanensis MD1149.</title>
        <authorList>
            <person name="Tkavc R."/>
            <person name="Matrosova V.Y."/>
            <person name="Grichenko O.E."/>
            <person name="Gostincar C."/>
            <person name="Volpe R.P."/>
            <person name="Klimenkova P."/>
            <person name="Gaidamakova E.K."/>
            <person name="Zhou C.E."/>
            <person name="Stewart B.J."/>
            <person name="Lyman M.G."/>
            <person name="Malfatti S.A."/>
            <person name="Rubinfeld B."/>
            <person name="Courtot M."/>
            <person name="Singh J."/>
            <person name="Dalgard C.L."/>
            <person name="Hamilton T."/>
            <person name="Frey K.G."/>
            <person name="Gunde-Cimerman N."/>
            <person name="Dugan L."/>
            <person name="Daly M.J."/>
        </authorList>
    </citation>
    <scope>NUCLEOTIDE SEQUENCE [LARGE SCALE GENOMIC DNA]</scope>
    <source>
        <strain evidence="7 8">MD1149</strain>
    </source>
</reference>
<dbReference type="InterPro" id="IPR008580">
    <property type="entry name" value="PPPDE_dom"/>
</dbReference>
<dbReference type="Proteomes" id="UP000237144">
    <property type="component" value="Unassembled WGS sequence"/>
</dbReference>
<keyword evidence="8" id="KW-1185">Reference proteome</keyword>
<dbReference type="PROSITE" id="PS51352">
    <property type="entry name" value="THIOREDOXIN_2"/>
    <property type="match status" value="1"/>
</dbReference>
<sequence length="631" mass="67935">MTIEGEPVSLYVYDLSNGLALTMGRALTGRDVEGIWHTSLVLYDMEVFFGQGISIVTPPGTTHHGVPKKKLSCGVTHLDKETFLEYIENLRETYRAEAYHLLEFNCNTFTNDVLGFLNGGSIPADIRNQPTELMSTPFGQQMRPMIEQMFVGRKTPSAGAAVNNIMPHLGLAQSSRTADDVPTVQSVASNLQICTSVASMRTLLGSSLAVAVMFTSPTCPPCNAIKPHFEALARKHASSRKRIEFVLVETHVGAGAEVARSSEFGGPVSATPTFVFFHRGAQVGECKGANRQELATQVGMLELAAYPPHSHTKLALPALAKLSKSLGPITFTSFPPIDALSQKLDSSLSTSTLDGPSKDALAKRVPSYLRSLPGPPHGESRSPLPVGLLEAWLPATERAVQTLPSSAKFPIIDLVRLALARDSARLAASPAFVAYLPSLISHLATDLDHDEPERPYLLTSLRLVCNALVSNLLTARLLASDILPHVTRLIIRALLDPHDPKMRSAGAGTAWSVVARVYAARVGELDLSIEKSAQHALGGEGGESGEEWEAEMASAILEALAKETESIEVVHRLTATLGLLLYRSPYADEIRSLLEVLDIASTLDRKQAQAAEKGGAEVTALLKDVRRLIEG</sequence>
<dbReference type="STRING" id="741276.A0A2S5BAN0"/>
<evidence type="ECO:0000313" key="7">
    <source>
        <dbReference type="EMBL" id="POY73818.1"/>
    </source>
</evidence>
<dbReference type="GO" id="GO:0008233">
    <property type="term" value="F:peptidase activity"/>
    <property type="evidence" value="ECO:0007669"/>
    <property type="project" value="UniProtKB-KW"/>
</dbReference>
<evidence type="ECO:0000259" key="5">
    <source>
        <dbReference type="PROSITE" id="PS51396"/>
    </source>
</evidence>
<evidence type="ECO:0000256" key="3">
    <source>
        <dbReference type="ARBA" id="ARBA00022801"/>
    </source>
</evidence>
<dbReference type="InterPro" id="IPR011989">
    <property type="entry name" value="ARM-like"/>
</dbReference>
<dbReference type="EMBL" id="PJQD01000035">
    <property type="protein sequence ID" value="POY73818.1"/>
    <property type="molecule type" value="Genomic_DNA"/>
</dbReference>
<evidence type="ECO:0000259" key="4">
    <source>
        <dbReference type="PROSITE" id="PS51352"/>
    </source>
</evidence>
<dbReference type="InterPro" id="IPR013535">
    <property type="entry name" value="PUL_dom"/>
</dbReference>
<dbReference type="InterPro" id="IPR042266">
    <property type="entry name" value="PPPDE_sf"/>
</dbReference>
<keyword evidence="3" id="KW-0378">Hydrolase</keyword>
<feature type="domain" description="Thioredoxin" evidence="4">
    <location>
        <begin position="172"/>
        <end position="349"/>
    </location>
</feature>
<dbReference type="Pfam" id="PF05903">
    <property type="entry name" value="Peptidase_C97"/>
    <property type="match status" value="1"/>
</dbReference>
<evidence type="ECO:0008006" key="9">
    <source>
        <dbReference type="Google" id="ProtNLM"/>
    </source>
</evidence>
<dbReference type="Gene3D" id="3.40.30.10">
    <property type="entry name" value="Glutaredoxin"/>
    <property type="match status" value="1"/>
</dbReference>
<dbReference type="Gene3D" id="1.25.10.10">
    <property type="entry name" value="Leucine-rich Repeat Variant"/>
    <property type="match status" value="1"/>
</dbReference>
<keyword evidence="2" id="KW-0645">Protease</keyword>
<dbReference type="CDD" id="cd02947">
    <property type="entry name" value="TRX_family"/>
    <property type="match status" value="1"/>
</dbReference>
<dbReference type="SUPFAM" id="SSF52833">
    <property type="entry name" value="Thioredoxin-like"/>
    <property type="match status" value="1"/>
</dbReference>
<gene>
    <name evidence="7" type="ORF">BMF94_3359</name>
</gene>
<evidence type="ECO:0000259" key="6">
    <source>
        <dbReference type="PROSITE" id="PS51858"/>
    </source>
</evidence>
<dbReference type="GO" id="GO:0070646">
    <property type="term" value="P:protein modification by small protein removal"/>
    <property type="evidence" value="ECO:0007669"/>
    <property type="project" value="TreeGrafter"/>
</dbReference>
<dbReference type="InterPro" id="IPR013766">
    <property type="entry name" value="Thioredoxin_domain"/>
</dbReference>
<dbReference type="SMART" id="SM01179">
    <property type="entry name" value="DUF862"/>
    <property type="match status" value="1"/>
</dbReference>
<comment type="similarity">
    <text evidence="1">Belongs to the DeSI family.</text>
</comment>
<evidence type="ECO:0000256" key="1">
    <source>
        <dbReference type="ARBA" id="ARBA00008140"/>
    </source>
</evidence>
<name>A0A2S5BAN0_9BASI</name>
<evidence type="ECO:0000256" key="2">
    <source>
        <dbReference type="ARBA" id="ARBA00022670"/>
    </source>
</evidence>
<dbReference type="PROSITE" id="PS51396">
    <property type="entry name" value="PUL"/>
    <property type="match status" value="1"/>
</dbReference>
<dbReference type="GO" id="GO:0006508">
    <property type="term" value="P:proteolysis"/>
    <property type="evidence" value="ECO:0007669"/>
    <property type="project" value="UniProtKB-KW"/>
</dbReference>
<dbReference type="AlphaFoldDB" id="A0A2S5BAN0"/>